<dbReference type="GO" id="GO:0033971">
    <property type="term" value="F:hydroxyisourate hydrolase activity"/>
    <property type="evidence" value="ECO:0007669"/>
    <property type="project" value="UniProtKB-EC"/>
</dbReference>
<evidence type="ECO:0000256" key="2">
    <source>
        <dbReference type="ARBA" id="ARBA00002704"/>
    </source>
</evidence>
<comment type="similarity">
    <text evidence="3 7">Belongs to the transthyretin family. 5-hydroxyisourate hydrolase subfamily.</text>
</comment>
<evidence type="ECO:0000256" key="7">
    <source>
        <dbReference type="RuleBase" id="RU361270"/>
    </source>
</evidence>
<evidence type="ECO:0000256" key="1">
    <source>
        <dbReference type="ARBA" id="ARBA00001043"/>
    </source>
</evidence>
<comment type="subunit">
    <text evidence="4 7">Homotetramer.</text>
</comment>
<comment type="catalytic activity">
    <reaction evidence="1 7">
        <text>5-hydroxyisourate + H2O = 5-hydroxy-2-oxo-4-ureido-2,5-dihydro-1H-imidazole-5-carboxylate + H(+)</text>
        <dbReference type="Rhea" id="RHEA:23736"/>
        <dbReference type="ChEBI" id="CHEBI:15377"/>
        <dbReference type="ChEBI" id="CHEBI:15378"/>
        <dbReference type="ChEBI" id="CHEBI:18072"/>
        <dbReference type="ChEBI" id="CHEBI:58639"/>
        <dbReference type="EC" id="3.5.2.17"/>
    </reaction>
</comment>
<dbReference type="CDD" id="cd05822">
    <property type="entry name" value="TLP_HIUase"/>
    <property type="match status" value="1"/>
</dbReference>
<evidence type="ECO:0000256" key="4">
    <source>
        <dbReference type="ARBA" id="ARBA00011881"/>
    </source>
</evidence>
<dbReference type="InterPro" id="IPR023418">
    <property type="entry name" value="Thyroxine_BS"/>
</dbReference>
<gene>
    <name evidence="9" type="primary">uraH</name>
    <name evidence="9" type="ORF">ACFPOU_14645</name>
</gene>
<dbReference type="PANTHER" id="PTHR10395:SF7">
    <property type="entry name" value="5-HYDROXYISOURATE HYDROLASE"/>
    <property type="match status" value="1"/>
</dbReference>
<dbReference type="Pfam" id="PF00576">
    <property type="entry name" value="Transthyretin"/>
    <property type="match status" value="1"/>
</dbReference>
<proteinExistence type="inferred from homology"/>
<name>A0ABW0PI85_9BURK</name>
<dbReference type="InterPro" id="IPR023419">
    <property type="entry name" value="Transthyretin_CS"/>
</dbReference>
<keyword evidence="10" id="KW-1185">Reference proteome</keyword>
<dbReference type="RefSeq" id="WP_379722507.1">
    <property type="nucleotide sequence ID" value="NZ_JBHSMS010000041.1"/>
</dbReference>
<keyword evidence="6 7" id="KW-0378">Hydrolase</keyword>
<dbReference type="Proteomes" id="UP001596031">
    <property type="component" value="Unassembled WGS sequence"/>
</dbReference>
<evidence type="ECO:0000256" key="5">
    <source>
        <dbReference type="ARBA" id="ARBA00022631"/>
    </source>
</evidence>
<evidence type="ECO:0000313" key="9">
    <source>
        <dbReference type="EMBL" id="MFC5512361.1"/>
    </source>
</evidence>
<dbReference type="PRINTS" id="PR00189">
    <property type="entry name" value="TRNSTHYRETIN"/>
</dbReference>
<dbReference type="NCBIfam" id="TIGR02962">
    <property type="entry name" value="hdxy_isourate"/>
    <property type="match status" value="1"/>
</dbReference>
<dbReference type="Gene3D" id="2.60.40.180">
    <property type="entry name" value="Transthyretin/hydroxyisourate hydrolase domain"/>
    <property type="match status" value="1"/>
</dbReference>
<evidence type="ECO:0000256" key="3">
    <source>
        <dbReference type="ARBA" id="ARBA00009850"/>
    </source>
</evidence>
<evidence type="ECO:0000313" key="10">
    <source>
        <dbReference type="Proteomes" id="UP001596031"/>
    </source>
</evidence>
<evidence type="ECO:0000256" key="6">
    <source>
        <dbReference type="ARBA" id="ARBA00022801"/>
    </source>
</evidence>
<dbReference type="InterPro" id="IPR023416">
    <property type="entry name" value="Transthyretin/HIU_hydrolase_d"/>
</dbReference>
<dbReference type="InterPro" id="IPR036817">
    <property type="entry name" value="Transthyretin/HIU_hydrolase_sf"/>
</dbReference>
<accession>A0ABW0PI85</accession>
<feature type="domain" description="Transthyretin/hydroxyisourate hydrolase" evidence="8">
    <location>
        <begin position="4"/>
        <end position="115"/>
    </location>
</feature>
<evidence type="ECO:0000259" key="8">
    <source>
        <dbReference type="Pfam" id="PF00576"/>
    </source>
</evidence>
<dbReference type="SUPFAM" id="SSF49472">
    <property type="entry name" value="Transthyretin (synonym: prealbumin)"/>
    <property type="match status" value="1"/>
</dbReference>
<keyword evidence="5 7" id="KW-0659">Purine metabolism</keyword>
<dbReference type="EMBL" id="JBHSMS010000041">
    <property type="protein sequence ID" value="MFC5512361.1"/>
    <property type="molecule type" value="Genomic_DNA"/>
</dbReference>
<reference evidence="10" key="1">
    <citation type="journal article" date="2019" name="Int. J. Syst. Evol. Microbiol.">
        <title>The Global Catalogue of Microorganisms (GCM) 10K type strain sequencing project: providing services to taxonomists for standard genome sequencing and annotation.</title>
        <authorList>
            <consortium name="The Broad Institute Genomics Platform"/>
            <consortium name="The Broad Institute Genome Sequencing Center for Infectious Disease"/>
            <person name="Wu L."/>
            <person name="Ma J."/>
        </authorList>
    </citation>
    <scope>NUCLEOTIDE SEQUENCE [LARGE SCALE GENOMIC DNA]</scope>
    <source>
        <strain evidence="10">CCUG 38813</strain>
    </source>
</reference>
<comment type="function">
    <text evidence="2">Catalyzes the hydrolysis of 5-hydroxyisourate (HIU) to 2-oxo-4-hydroxy-4-carboxy-5-ureidoimidazoline (OHCU).</text>
</comment>
<comment type="caution">
    <text evidence="9">The sequence shown here is derived from an EMBL/GenBank/DDBJ whole genome shotgun (WGS) entry which is preliminary data.</text>
</comment>
<dbReference type="PROSITE" id="PS00769">
    <property type="entry name" value="TRANSTHYRETIN_2"/>
    <property type="match status" value="1"/>
</dbReference>
<organism evidence="9 10">
    <name type="scientific">Massilia jejuensis</name>
    <dbReference type="NCBI Taxonomy" id="648894"/>
    <lineage>
        <taxon>Bacteria</taxon>
        <taxon>Pseudomonadati</taxon>
        <taxon>Pseudomonadota</taxon>
        <taxon>Betaproteobacteria</taxon>
        <taxon>Burkholderiales</taxon>
        <taxon>Oxalobacteraceae</taxon>
        <taxon>Telluria group</taxon>
        <taxon>Massilia</taxon>
    </lineage>
</organism>
<dbReference type="PROSITE" id="PS00768">
    <property type="entry name" value="TRANSTHYRETIN_1"/>
    <property type="match status" value="1"/>
</dbReference>
<dbReference type="PANTHER" id="PTHR10395">
    <property type="entry name" value="URICASE AND TRANSTHYRETIN-RELATED"/>
    <property type="match status" value="1"/>
</dbReference>
<dbReference type="InterPro" id="IPR014306">
    <property type="entry name" value="Hydroxyisourate_hydrolase"/>
</dbReference>
<sequence>MGKLSTHVLDTAHGRPAAHVAIELYAVDGERRLLARAMTNTDGRCDAPLLEGEALRAGRYELVFAAGDYFAAQGVAVAEPRFIDRVTIAFGIADPDQNYHVPLVMTPWSYSTYRGS</sequence>
<dbReference type="EC" id="3.5.2.17" evidence="7"/>
<protein>
    <recommendedName>
        <fullName evidence="7">5-hydroxyisourate hydrolase</fullName>
        <shortName evidence="7">HIU hydrolase</shortName>
        <shortName evidence="7">HIUHase</shortName>
        <ecNumber evidence="7">3.5.2.17</ecNumber>
    </recommendedName>
</protein>
<dbReference type="InterPro" id="IPR000895">
    <property type="entry name" value="Transthyretin/HIU_hydrolase"/>
</dbReference>